<feature type="signal peptide" evidence="1">
    <location>
        <begin position="1"/>
        <end position="19"/>
    </location>
</feature>
<dbReference type="RefSeq" id="WP_134357258.1">
    <property type="nucleotide sequence ID" value="NZ_CP038033.1"/>
</dbReference>
<dbReference type="Proteomes" id="UP000294325">
    <property type="component" value="Chromosome"/>
</dbReference>
<dbReference type="KEGG" id="nwr:E3U44_06380"/>
<dbReference type="EMBL" id="CP038033">
    <property type="protein sequence ID" value="QBQ54173.1"/>
    <property type="molecule type" value="Genomic_DNA"/>
</dbReference>
<evidence type="ECO:0000256" key="1">
    <source>
        <dbReference type="SAM" id="SignalP"/>
    </source>
</evidence>
<reference evidence="2 3" key="1">
    <citation type="submission" date="2019-03" db="EMBL/GenBank/DDBJ databases">
        <title>The genome sequence of Nitrosococcus wardiae strain D1FHST reveals the archetypal metabolic capacity of ammonia-oxidizing Gammaproteobacteria.</title>
        <authorList>
            <person name="Wang L."/>
            <person name="Lim C.K."/>
            <person name="Hanson T.E."/>
            <person name="Dang H."/>
            <person name="Klotz M.G."/>
        </authorList>
    </citation>
    <scope>NUCLEOTIDE SEQUENCE [LARGE SCALE GENOMIC DNA]</scope>
    <source>
        <strain evidence="2 3">D1FHS</strain>
    </source>
</reference>
<name>A0A4P7BVV3_9GAMM</name>
<accession>A0A4P7BVV3</accession>
<keyword evidence="1" id="KW-0732">Signal</keyword>
<dbReference type="OrthoDB" id="5768239at2"/>
<keyword evidence="3" id="KW-1185">Reference proteome</keyword>
<evidence type="ECO:0000313" key="3">
    <source>
        <dbReference type="Proteomes" id="UP000294325"/>
    </source>
</evidence>
<proteinExistence type="predicted"/>
<dbReference type="AlphaFoldDB" id="A0A4P7BVV3"/>
<protein>
    <submittedName>
        <fullName evidence="2">Uncharacterized protein</fullName>
    </submittedName>
</protein>
<feature type="chain" id="PRO_5020233419" evidence="1">
    <location>
        <begin position="20"/>
        <end position="142"/>
    </location>
</feature>
<gene>
    <name evidence="2" type="ORF">E3U44_06380</name>
</gene>
<evidence type="ECO:0000313" key="2">
    <source>
        <dbReference type="EMBL" id="QBQ54173.1"/>
    </source>
</evidence>
<sequence length="142" mass="16058">MGKIILFCLALLNMGSVWAGDDPPPGIEFPELVITYRYENFPSFPSHAQAEARTPKEGKRILGSAKIIKLKWHEAAEAKTLESLIVEETHFDDKGQVIYRARSTFSGEGQDIKEEGQKIEEEVLEGKKRLELFSWWPIGSLP</sequence>
<organism evidence="2 3">
    <name type="scientific">Nitrosococcus wardiae</name>
    <dbReference type="NCBI Taxonomy" id="1814290"/>
    <lineage>
        <taxon>Bacteria</taxon>
        <taxon>Pseudomonadati</taxon>
        <taxon>Pseudomonadota</taxon>
        <taxon>Gammaproteobacteria</taxon>
        <taxon>Chromatiales</taxon>
        <taxon>Chromatiaceae</taxon>
        <taxon>Nitrosococcus</taxon>
    </lineage>
</organism>